<organism evidence="2 3">
    <name type="scientific">Dichanthelium oligosanthes</name>
    <dbReference type="NCBI Taxonomy" id="888268"/>
    <lineage>
        <taxon>Eukaryota</taxon>
        <taxon>Viridiplantae</taxon>
        <taxon>Streptophyta</taxon>
        <taxon>Embryophyta</taxon>
        <taxon>Tracheophyta</taxon>
        <taxon>Spermatophyta</taxon>
        <taxon>Magnoliopsida</taxon>
        <taxon>Liliopsida</taxon>
        <taxon>Poales</taxon>
        <taxon>Poaceae</taxon>
        <taxon>PACMAD clade</taxon>
        <taxon>Panicoideae</taxon>
        <taxon>Panicodae</taxon>
        <taxon>Paniceae</taxon>
        <taxon>Dichantheliinae</taxon>
        <taxon>Dichanthelium</taxon>
    </lineage>
</organism>
<feature type="non-terminal residue" evidence="2">
    <location>
        <position position="1"/>
    </location>
</feature>
<feature type="compositionally biased region" description="Basic and acidic residues" evidence="1">
    <location>
        <begin position="15"/>
        <end position="29"/>
    </location>
</feature>
<dbReference type="EMBL" id="LWDX02022583">
    <property type="protein sequence ID" value="OEL31878.1"/>
    <property type="molecule type" value="Genomic_DNA"/>
</dbReference>
<dbReference type="Proteomes" id="UP000095767">
    <property type="component" value="Unassembled WGS sequence"/>
</dbReference>
<name>A0A1E5W3M3_9POAL</name>
<gene>
    <name evidence="2" type="ORF">BAE44_0007104</name>
</gene>
<dbReference type="AlphaFoldDB" id="A0A1E5W3M3"/>
<comment type="caution">
    <text evidence="2">The sequence shown here is derived from an EMBL/GenBank/DDBJ whole genome shotgun (WGS) entry which is preliminary data.</text>
</comment>
<accession>A0A1E5W3M3</accession>
<keyword evidence="3" id="KW-1185">Reference proteome</keyword>
<protein>
    <submittedName>
        <fullName evidence="2">Uncharacterized protein</fullName>
    </submittedName>
</protein>
<reference evidence="2 3" key="1">
    <citation type="submission" date="2016-09" db="EMBL/GenBank/DDBJ databases">
        <title>The draft genome of Dichanthelium oligosanthes: A C3 panicoid grass species.</title>
        <authorList>
            <person name="Studer A.J."/>
            <person name="Schnable J.C."/>
            <person name="Brutnell T.P."/>
        </authorList>
    </citation>
    <scope>NUCLEOTIDE SEQUENCE [LARGE SCALE GENOMIC DNA]</scope>
    <source>
        <strain evidence="3">cv. Kellogg 1175</strain>
        <tissue evidence="2">Leaf</tissue>
    </source>
</reference>
<evidence type="ECO:0000313" key="2">
    <source>
        <dbReference type="EMBL" id="OEL31878.1"/>
    </source>
</evidence>
<evidence type="ECO:0000256" key="1">
    <source>
        <dbReference type="SAM" id="MobiDB-lite"/>
    </source>
</evidence>
<evidence type="ECO:0000313" key="3">
    <source>
        <dbReference type="Proteomes" id="UP000095767"/>
    </source>
</evidence>
<sequence length="168" mass="18610">LGGRARRCAKAAPGLRERGGGPRRVDQAGRRAPRSPSRVGRIRGARGANRPPGRRRPRGGGGDERRRLLRTGVHDRRRGIPGRAAGSPGRGICLRSVGCRLCYLCHDNRNSRRHHDCIWYVLETGIQLLPLAKLQMLDCVLLGCLVCRERMPEPDDEAMDDRADSPVI</sequence>
<proteinExistence type="predicted"/>
<feature type="region of interest" description="Disordered" evidence="1">
    <location>
        <begin position="1"/>
        <end position="72"/>
    </location>
</feature>